<accession>A0A7G6YHB9</accession>
<evidence type="ECO:0000313" key="1">
    <source>
        <dbReference type="EMBL" id="QNE37884.1"/>
    </source>
</evidence>
<name>A0A7G6YHB9_9MICO</name>
<evidence type="ECO:0000313" key="2">
    <source>
        <dbReference type="Proteomes" id="UP000515511"/>
    </source>
</evidence>
<gene>
    <name evidence="1" type="ORF">F1C12_21605</name>
</gene>
<protein>
    <submittedName>
        <fullName evidence="1">Uncharacterized protein</fullName>
    </submittedName>
</protein>
<dbReference type="KEGG" id="lse:F1C12_21605"/>
<geneLocation type="plasmid" evidence="1 2">
    <name>unnamed1</name>
</geneLocation>
<proteinExistence type="predicted"/>
<keyword evidence="1" id="KW-0614">Plasmid</keyword>
<dbReference type="Proteomes" id="UP000515511">
    <property type="component" value="Plasmid unnamed1"/>
</dbReference>
<organism evidence="1 2">
    <name type="scientific">Leifsonia shinshuensis</name>
    <dbReference type="NCBI Taxonomy" id="150026"/>
    <lineage>
        <taxon>Bacteria</taxon>
        <taxon>Bacillati</taxon>
        <taxon>Actinomycetota</taxon>
        <taxon>Actinomycetes</taxon>
        <taxon>Micrococcales</taxon>
        <taxon>Microbacteriaceae</taxon>
        <taxon>Leifsonia</taxon>
    </lineage>
</organism>
<dbReference type="AlphaFoldDB" id="A0A7G6YHB9"/>
<reference evidence="2" key="1">
    <citation type="submission" date="2019-09" db="EMBL/GenBank/DDBJ databases">
        <title>Antimicrobial potential of Antarctic Bacteria.</title>
        <authorList>
            <person name="Benaud N."/>
            <person name="Edwards R.J."/>
            <person name="Ferrari B.C."/>
        </authorList>
    </citation>
    <scope>NUCLEOTIDE SEQUENCE [LARGE SCALE GENOMIC DNA]</scope>
    <source>
        <strain evidence="2">INR9</strain>
        <plasmid evidence="2">unnamed1</plasmid>
    </source>
</reference>
<dbReference type="RefSeq" id="WP_185279155.1">
    <property type="nucleotide sequence ID" value="NZ_CP043642.1"/>
</dbReference>
<dbReference type="EMBL" id="CP043642">
    <property type="protein sequence ID" value="QNE37884.1"/>
    <property type="molecule type" value="Genomic_DNA"/>
</dbReference>
<sequence length="211" mass="23166">MATTNDATWLQRKLTELCPNITITVTRDAQNNLVATGSSTLGSFTERSADHDVDTRDEFYNAVRGYFLDLDHDTARAAVKAAVPELPYPTVPLTGAEPSGITSPDADNGVDYIGCGATECAGDWDVSYLAADGHLWDSRRIDEAEENDVLAGYTVCNHCGRVYPNAHRYQGPLPTVARIDVTTDTWLDALDLYNHRTFATQPTRPANQEEQ</sequence>